<dbReference type="Proteomes" id="UP000589085">
    <property type="component" value="Unassembled WGS sequence"/>
</dbReference>
<dbReference type="EMBL" id="JABEQJ010000014">
    <property type="protein sequence ID" value="MBB2160845.1"/>
    <property type="molecule type" value="Genomic_DNA"/>
</dbReference>
<feature type="transmembrane region" description="Helical" evidence="1">
    <location>
        <begin position="12"/>
        <end position="33"/>
    </location>
</feature>
<evidence type="ECO:0000313" key="4">
    <source>
        <dbReference type="Proteomes" id="UP000589085"/>
    </source>
</evidence>
<dbReference type="InterPro" id="IPR012495">
    <property type="entry name" value="TadE-like_dom"/>
</dbReference>
<gene>
    <name evidence="3" type="ORF">HLH48_11795</name>
</gene>
<reference evidence="3 4" key="1">
    <citation type="submission" date="2020-04" db="EMBL/GenBank/DDBJ databases">
        <title>Description of novel Gluconacetobacter.</title>
        <authorList>
            <person name="Sombolestani A."/>
        </authorList>
    </citation>
    <scope>NUCLEOTIDE SEQUENCE [LARGE SCALE GENOMIC DNA]</scope>
    <source>
        <strain evidence="3 4">LMG 19747</strain>
    </source>
</reference>
<keyword evidence="1" id="KW-1133">Transmembrane helix</keyword>
<dbReference type="AlphaFoldDB" id="A0A7W4NS45"/>
<dbReference type="RefSeq" id="WP_182997708.1">
    <property type="nucleotide sequence ID" value="NZ_JABEQJ010000014.1"/>
</dbReference>
<proteinExistence type="predicted"/>
<dbReference type="Pfam" id="PF07811">
    <property type="entry name" value="TadE"/>
    <property type="match status" value="1"/>
</dbReference>
<sequence length="159" mass="16359">MSEVHNRRRGAGVALLEFALVTPVLLAMLAALADFPLAFWYRMVVLSAVEGGAHYAFAVEQNESGTQASLSPGAVRNVVLAIGGLPGMRATVGSATTNCIQPGPVSRLVAVPADGTCADGTSPGTYMSIAASYSYSPLMPVYAMVAPTDLTGAATVRLQ</sequence>
<evidence type="ECO:0000313" key="3">
    <source>
        <dbReference type="EMBL" id="MBB2160845.1"/>
    </source>
</evidence>
<name>A0A7W4NS45_9PROT</name>
<organism evidence="3 4">
    <name type="scientific">Gluconacetobacter sacchari</name>
    <dbReference type="NCBI Taxonomy" id="92759"/>
    <lineage>
        <taxon>Bacteria</taxon>
        <taxon>Pseudomonadati</taxon>
        <taxon>Pseudomonadota</taxon>
        <taxon>Alphaproteobacteria</taxon>
        <taxon>Acetobacterales</taxon>
        <taxon>Acetobacteraceae</taxon>
        <taxon>Gluconacetobacter</taxon>
    </lineage>
</organism>
<feature type="domain" description="TadE-like" evidence="2">
    <location>
        <begin position="12"/>
        <end position="53"/>
    </location>
</feature>
<evidence type="ECO:0000259" key="2">
    <source>
        <dbReference type="Pfam" id="PF07811"/>
    </source>
</evidence>
<evidence type="ECO:0000256" key="1">
    <source>
        <dbReference type="SAM" id="Phobius"/>
    </source>
</evidence>
<keyword evidence="1" id="KW-0812">Transmembrane</keyword>
<keyword evidence="1" id="KW-0472">Membrane</keyword>
<protein>
    <recommendedName>
        <fullName evidence="2">TadE-like domain-containing protein</fullName>
    </recommendedName>
</protein>
<comment type="caution">
    <text evidence="3">The sequence shown here is derived from an EMBL/GenBank/DDBJ whole genome shotgun (WGS) entry which is preliminary data.</text>
</comment>
<accession>A0A7W4NS45</accession>